<dbReference type="Proteomes" id="UP000309544">
    <property type="component" value="Unassembled WGS sequence"/>
</dbReference>
<dbReference type="GO" id="GO:0008663">
    <property type="term" value="F:2',3'-cyclic-nucleotide 2'-phosphodiesterase activity"/>
    <property type="evidence" value="ECO:0007669"/>
    <property type="project" value="TreeGrafter"/>
</dbReference>
<sequence>MAILMTISKNTSLNSPDPKPLRFGVISDIHAAGVPGTPAWTQMETDLDACMEFWKQEGITAVIQLGDLIDGPPDIAGVQYRTTSALLGRFEGDIRHVIGNHCLDLSLPELLDAAGLPSPYYSFLLQHVRFIVLHAMDITMSSTPAHPDDKARSALLHHEPWAQRYTGALGQRQLHWLQQELDKARAHREEVLICCHLPILRETTDQRHGILWNHEEVRNLLMAYPNISTCLGGHYHPGAACHSEGIGFITFPSFAYRHVQPFIACGIIELENEFVTIRDQHQHIFHRLPREGIT</sequence>
<comment type="caution">
    <text evidence="2">The sequence shown here is derived from an EMBL/GenBank/DDBJ whole genome shotgun (WGS) entry which is preliminary data.</text>
</comment>
<dbReference type="GO" id="GO:0047734">
    <property type="term" value="F:CDP-glycerol diphosphatase activity"/>
    <property type="evidence" value="ECO:0007669"/>
    <property type="project" value="TreeGrafter"/>
</dbReference>
<protein>
    <submittedName>
        <fullName evidence="2">Metallophosphoesterase</fullName>
    </submittedName>
</protein>
<dbReference type="Gene3D" id="3.60.21.10">
    <property type="match status" value="1"/>
</dbReference>
<dbReference type="InterPro" id="IPR004843">
    <property type="entry name" value="Calcineurin-like_PHP"/>
</dbReference>
<dbReference type="PANTHER" id="PTHR16509">
    <property type="match status" value="1"/>
</dbReference>
<gene>
    <name evidence="2" type="ORF">FGF68_06885</name>
</gene>
<name>A0A5C4RZN7_PROVB</name>
<feature type="domain" description="Calcineurin-like phosphoesterase" evidence="1">
    <location>
        <begin position="21"/>
        <end position="237"/>
    </location>
</feature>
<dbReference type="InterPro" id="IPR029052">
    <property type="entry name" value="Metallo-depent_PP-like"/>
</dbReference>
<proteinExistence type="predicted"/>
<dbReference type="GO" id="GO:0047631">
    <property type="term" value="F:ADP-ribose diphosphatase activity"/>
    <property type="evidence" value="ECO:0007669"/>
    <property type="project" value="TreeGrafter"/>
</dbReference>
<dbReference type="EMBL" id="VDCI01000005">
    <property type="protein sequence ID" value="TNJ36455.1"/>
    <property type="molecule type" value="Genomic_DNA"/>
</dbReference>
<evidence type="ECO:0000313" key="3">
    <source>
        <dbReference type="Proteomes" id="UP000309544"/>
    </source>
</evidence>
<dbReference type="PANTHER" id="PTHR16509:SF8">
    <property type="entry name" value="MANGANESE-DEPENDENT ADP-RIBOSE_CDP-ALCOHOL DIPHOSPHATASE"/>
    <property type="match status" value="1"/>
</dbReference>
<keyword evidence="3" id="KW-1185">Reference proteome</keyword>
<dbReference type="GO" id="GO:0030145">
    <property type="term" value="F:manganese ion binding"/>
    <property type="evidence" value="ECO:0007669"/>
    <property type="project" value="TreeGrafter"/>
</dbReference>
<dbReference type="SUPFAM" id="SSF56300">
    <property type="entry name" value="Metallo-dependent phosphatases"/>
    <property type="match status" value="1"/>
</dbReference>
<accession>A0A5C4RZN7</accession>
<evidence type="ECO:0000259" key="1">
    <source>
        <dbReference type="Pfam" id="PF00149"/>
    </source>
</evidence>
<dbReference type="RefSeq" id="WP_083188080.1">
    <property type="nucleotide sequence ID" value="NZ_VDCI01000005.1"/>
</dbReference>
<organism evidence="2 3">
    <name type="scientific">Prosthecochloris vibrioformis</name>
    <name type="common">Chlorobium vibrioforme</name>
    <dbReference type="NCBI Taxonomy" id="1098"/>
    <lineage>
        <taxon>Bacteria</taxon>
        <taxon>Pseudomonadati</taxon>
        <taxon>Chlorobiota</taxon>
        <taxon>Chlorobiia</taxon>
        <taxon>Chlorobiales</taxon>
        <taxon>Chlorobiaceae</taxon>
        <taxon>Prosthecochloris</taxon>
    </lineage>
</organism>
<evidence type="ECO:0000313" key="2">
    <source>
        <dbReference type="EMBL" id="TNJ36455.1"/>
    </source>
</evidence>
<dbReference type="Pfam" id="PF00149">
    <property type="entry name" value="Metallophos"/>
    <property type="match status" value="1"/>
</dbReference>
<reference evidence="2 3" key="1">
    <citation type="submission" date="2019-05" db="EMBL/GenBank/DDBJ databases">
        <title>Draft Whole-Genome sequence of the green sulfur bacterium Prosthecochloris vibrioformis DSM 260.</title>
        <authorList>
            <person name="Meyer T.E."/>
            <person name="Kyndt J.A."/>
        </authorList>
    </citation>
    <scope>NUCLEOTIDE SEQUENCE [LARGE SCALE GENOMIC DNA]</scope>
    <source>
        <strain evidence="2 3">DSM 260</strain>
    </source>
</reference>
<dbReference type="AlphaFoldDB" id="A0A5C4RZN7"/>